<dbReference type="GO" id="GO:0005524">
    <property type="term" value="F:ATP binding"/>
    <property type="evidence" value="ECO:0007669"/>
    <property type="project" value="UniProtKB-KW"/>
</dbReference>
<sequence length="156" mass="17514">MIENRAHDHAVDNWTLGVLCYEFLYGVPPFKEDDQKATFRSSAAQKIVASNRRPPTATPPSTGEVAPSATSFFQTPKSSRTSSSLHPEEARKTGFQKSKKAEPMAAEIEGADPRNEDRKSKKKTKKSKKKNQRMEISPMGKEQPREEGEEEEEEGF</sequence>
<feature type="compositionally biased region" description="Polar residues" evidence="6">
    <location>
        <begin position="68"/>
        <end position="85"/>
    </location>
</feature>
<organism evidence="7 8">
    <name type="scientific">Cocos nucifera</name>
    <name type="common">Coconut palm</name>
    <dbReference type="NCBI Taxonomy" id="13894"/>
    <lineage>
        <taxon>Eukaryota</taxon>
        <taxon>Viridiplantae</taxon>
        <taxon>Streptophyta</taxon>
        <taxon>Embryophyta</taxon>
        <taxon>Tracheophyta</taxon>
        <taxon>Spermatophyta</taxon>
        <taxon>Magnoliopsida</taxon>
        <taxon>Liliopsida</taxon>
        <taxon>Arecaceae</taxon>
        <taxon>Arecoideae</taxon>
        <taxon>Cocoseae</taxon>
        <taxon>Attaleinae</taxon>
        <taxon>Cocos</taxon>
    </lineage>
</organism>
<keyword evidence="2" id="KW-0808">Transferase</keyword>
<comment type="caution">
    <text evidence="7">The sequence shown here is derived from an EMBL/GenBank/DDBJ whole genome shotgun (WGS) entry which is preliminary data.</text>
</comment>
<dbReference type="InterPro" id="IPR030616">
    <property type="entry name" value="Aur-like"/>
</dbReference>
<evidence type="ECO:0000256" key="1">
    <source>
        <dbReference type="ARBA" id="ARBA00022527"/>
    </source>
</evidence>
<feature type="region of interest" description="Disordered" evidence="6">
    <location>
        <begin position="44"/>
        <end position="156"/>
    </location>
</feature>
<dbReference type="OrthoDB" id="377346at2759"/>
<dbReference type="PANTHER" id="PTHR24350">
    <property type="entry name" value="SERINE/THREONINE-PROTEIN KINASE IAL-RELATED"/>
    <property type="match status" value="1"/>
</dbReference>
<evidence type="ECO:0000256" key="5">
    <source>
        <dbReference type="ARBA" id="ARBA00022840"/>
    </source>
</evidence>
<evidence type="ECO:0008006" key="9">
    <source>
        <dbReference type="Google" id="ProtNLM"/>
    </source>
</evidence>
<name>A0A8K0N4D3_COCNU</name>
<evidence type="ECO:0000256" key="2">
    <source>
        <dbReference type="ARBA" id="ARBA00022679"/>
    </source>
</evidence>
<dbReference type="SUPFAM" id="SSF56112">
    <property type="entry name" value="Protein kinase-like (PK-like)"/>
    <property type="match status" value="1"/>
</dbReference>
<gene>
    <name evidence="7" type="ORF">COCNU_07G007320</name>
</gene>
<accession>A0A8K0N4D3</accession>
<reference evidence="7" key="2">
    <citation type="submission" date="2019-07" db="EMBL/GenBank/DDBJ databases">
        <authorList>
            <person name="Yang Y."/>
            <person name="Bocs S."/>
            <person name="Baudouin L."/>
        </authorList>
    </citation>
    <scope>NUCLEOTIDE SEQUENCE</scope>
    <source>
        <tissue evidence="7">Spear leaf of Hainan Tall coconut</tissue>
    </source>
</reference>
<dbReference type="GO" id="GO:0004674">
    <property type="term" value="F:protein serine/threonine kinase activity"/>
    <property type="evidence" value="ECO:0007669"/>
    <property type="project" value="UniProtKB-KW"/>
</dbReference>
<dbReference type="EMBL" id="CM017878">
    <property type="protein sequence ID" value="KAG1354620.1"/>
    <property type="molecule type" value="Genomic_DNA"/>
</dbReference>
<keyword evidence="3" id="KW-0547">Nucleotide-binding</keyword>
<proteinExistence type="predicted"/>
<dbReference type="AlphaFoldDB" id="A0A8K0N4D3"/>
<dbReference type="Gene3D" id="1.10.510.10">
    <property type="entry name" value="Transferase(Phosphotransferase) domain 1"/>
    <property type="match status" value="1"/>
</dbReference>
<evidence type="ECO:0000256" key="3">
    <source>
        <dbReference type="ARBA" id="ARBA00022741"/>
    </source>
</evidence>
<evidence type="ECO:0000313" key="7">
    <source>
        <dbReference type="EMBL" id="KAG1354620.1"/>
    </source>
</evidence>
<dbReference type="InterPro" id="IPR011009">
    <property type="entry name" value="Kinase-like_dom_sf"/>
</dbReference>
<feature type="compositionally biased region" description="Basic residues" evidence="6">
    <location>
        <begin position="120"/>
        <end position="131"/>
    </location>
</feature>
<reference evidence="7" key="1">
    <citation type="journal article" date="2017" name="Gigascience">
        <title>The genome draft of coconut (Cocos nucifera).</title>
        <authorList>
            <person name="Xiao Y."/>
            <person name="Xu P."/>
            <person name="Fan H."/>
            <person name="Baudouin L."/>
            <person name="Xia W."/>
            <person name="Bocs S."/>
            <person name="Xu J."/>
            <person name="Li Q."/>
            <person name="Guo A."/>
            <person name="Zhou L."/>
            <person name="Li J."/>
            <person name="Wu Y."/>
            <person name="Ma Z."/>
            <person name="Armero A."/>
            <person name="Issali A.E."/>
            <person name="Liu N."/>
            <person name="Peng M."/>
            <person name="Yang Y."/>
        </authorList>
    </citation>
    <scope>NUCLEOTIDE SEQUENCE</scope>
    <source>
        <tissue evidence="7">Spear leaf of Hainan Tall coconut</tissue>
    </source>
</reference>
<evidence type="ECO:0000256" key="4">
    <source>
        <dbReference type="ARBA" id="ARBA00022777"/>
    </source>
</evidence>
<evidence type="ECO:0000256" key="6">
    <source>
        <dbReference type="SAM" id="MobiDB-lite"/>
    </source>
</evidence>
<feature type="compositionally biased region" description="Acidic residues" evidence="6">
    <location>
        <begin position="147"/>
        <end position="156"/>
    </location>
</feature>
<protein>
    <recommendedName>
        <fullName evidence="9">Aurora kinase</fullName>
    </recommendedName>
</protein>
<keyword evidence="5" id="KW-0067">ATP-binding</keyword>
<dbReference type="Proteomes" id="UP000797356">
    <property type="component" value="Chromosome 7"/>
</dbReference>
<keyword evidence="8" id="KW-1185">Reference proteome</keyword>
<keyword evidence="1" id="KW-0723">Serine/threonine-protein kinase</keyword>
<evidence type="ECO:0000313" key="8">
    <source>
        <dbReference type="Proteomes" id="UP000797356"/>
    </source>
</evidence>
<keyword evidence="4" id="KW-0418">Kinase</keyword>